<sequence>MTIVNKSGNIQKNADVPSRLCLENTPQNPAWVPLEEHHLEMICVTNIGTGFLQKVKESYKMDRSCNILCQFLIKDCKDPLFSSKLDEVWKKAYDERRFHLLDRILYDRTKNTCFMDWTDRTLIKTILNKFHDSVVSGHLSEHRKSERVKACSWWLNKRKDFSKYFQTFDRIQKANISTGNKFGMMIQIQEPKSQGK</sequence>
<name>A0A9Q3DSV0_9BASI</name>
<comment type="caution">
    <text evidence="2">The sequence shown here is derived from an EMBL/GenBank/DDBJ whole genome shotgun (WGS) entry which is preliminary data.</text>
</comment>
<dbReference type="AlphaFoldDB" id="A0A9Q3DSV0"/>
<proteinExistence type="predicted"/>
<accession>A0A9Q3DSV0</accession>
<evidence type="ECO:0000313" key="3">
    <source>
        <dbReference type="Proteomes" id="UP000765509"/>
    </source>
</evidence>
<protein>
    <recommendedName>
        <fullName evidence="1">Integrase zinc-binding domain-containing protein</fullName>
    </recommendedName>
</protein>
<dbReference type="EMBL" id="AVOT02018841">
    <property type="protein sequence ID" value="MBW0506016.1"/>
    <property type="molecule type" value="Genomic_DNA"/>
</dbReference>
<reference evidence="2" key="1">
    <citation type="submission" date="2021-03" db="EMBL/GenBank/DDBJ databases">
        <title>Draft genome sequence of rust myrtle Austropuccinia psidii MF-1, a brazilian biotype.</title>
        <authorList>
            <person name="Quecine M.C."/>
            <person name="Pachon D.M.R."/>
            <person name="Bonatelli M.L."/>
            <person name="Correr F.H."/>
            <person name="Franceschini L.M."/>
            <person name="Leite T.F."/>
            <person name="Margarido G.R.A."/>
            <person name="Almeida C.A."/>
            <person name="Ferrarezi J.A."/>
            <person name="Labate C.A."/>
        </authorList>
    </citation>
    <scope>NUCLEOTIDE SEQUENCE</scope>
    <source>
        <strain evidence="2">MF-1</strain>
    </source>
</reference>
<gene>
    <name evidence="2" type="ORF">O181_045731</name>
</gene>
<dbReference type="Proteomes" id="UP000765509">
    <property type="component" value="Unassembled WGS sequence"/>
</dbReference>
<feature type="domain" description="Integrase zinc-binding" evidence="1">
    <location>
        <begin position="119"/>
        <end position="175"/>
    </location>
</feature>
<keyword evidence="3" id="KW-1185">Reference proteome</keyword>
<evidence type="ECO:0000313" key="2">
    <source>
        <dbReference type="EMBL" id="MBW0506016.1"/>
    </source>
</evidence>
<dbReference type="Pfam" id="PF17921">
    <property type="entry name" value="Integrase_H2C2"/>
    <property type="match status" value="1"/>
</dbReference>
<dbReference type="Gene3D" id="1.10.340.70">
    <property type="match status" value="1"/>
</dbReference>
<organism evidence="2 3">
    <name type="scientific">Austropuccinia psidii MF-1</name>
    <dbReference type="NCBI Taxonomy" id="1389203"/>
    <lineage>
        <taxon>Eukaryota</taxon>
        <taxon>Fungi</taxon>
        <taxon>Dikarya</taxon>
        <taxon>Basidiomycota</taxon>
        <taxon>Pucciniomycotina</taxon>
        <taxon>Pucciniomycetes</taxon>
        <taxon>Pucciniales</taxon>
        <taxon>Sphaerophragmiaceae</taxon>
        <taxon>Austropuccinia</taxon>
    </lineage>
</organism>
<dbReference type="InterPro" id="IPR041588">
    <property type="entry name" value="Integrase_H2C2"/>
</dbReference>
<evidence type="ECO:0000259" key="1">
    <source>
        <dbReference type="Pfam" id="PF17921"/>
    </source>
</evidence>